<sequence>MNKVSYVNNLIFNGHMEYPNYIHSYLCSLYYMDISYVNNLLFKKVTLLCSIQQAVTST</sequence>
<protein>
    <submittedName>
        <fullName evidence="1">Uncharacterized protein</fullName>
    </submittedName>
</protein>
<accession>C2FU51</accession>
<dbReference type="Proteomes" id="UP000006241">
    <property type="component" value="Unassembled WGS sequence"/>
</dbReference>
<dbReference type="AlphaFoldDB" id="C2FU51"/>
<comment type="caution">
    <text evidence="1">The sequence shown here is derived from an EMBL/GenBank/DDBJ whole genome shotgun (WGS) entry which is preliminary data.</text>
</comment>
<evidence type="ECO:0000313" key="2">
    <source>
        <dbReference type="Proteomes" id="UP000006241"/>
    </source>
</evidence>
<name>C2FU51_SPHSI</name>
<reference evidence="1 2" key="1">
    <citation type="submission" date="2009-01" db="EMBL/GenBank/DDBJ databases">
        <authorList>
            <person name="Qin X."/>
            <person name="Bachman B."/>
            <person name="Battles P."/>
            <person name="Bell A."/>
            <person name="Bess C."/>
            <person name="Bickham C."/>
            <person name="Chaboub L."/>
            <person name="Chen D."/>
            <person name="Coyle M."/>
            <person name="Deiros D.R."/>
            <person name="Dinh H."/>
            <person name="Forbes L."/>
            <person name="Fowler G."/>
            <person name="Francisco L."/>
            <person name="Fu Q."/>
            <person name="Gubbala S."/>
            <person name="Hale W."/>
            <person name="Han Y."/>
            <person name="Hemphill L."/>
            <person name="Highlander S.K."/>
            <person name="Hirani K."/>
            <person name="Hogues M."/>
            <person name="Jackson L."/>
            <person name="Jakkamsetti A."/>
            <person name="Javaid M."/>
            <person name="Jiang H."/>
            <person name="Korchina V."/>
            <person name="Kovar C."/>
            <person name="Lara F."/>
            <person name="Lee S."/>
            <person name="Mata R."/>
            <person name="Mathew T."/>
            <person name="Moen C."/>
            <person name="Morales K."/>
            <person name="Munidasa M."/>
            <person name="Nazareth L."/>
            <person name="Ngo R."/>
            <person name="Nguyen L."/>
            <person name="Okwuonu G."/>
            <person name="Ongeri F."/>
            <person name="Patil S."/>
            <person name="Petrosino J."/>
            <person name="Pham C."/>
            <person name="Pham P."/>
            <person name="Pu L.-L."/>
            <person name="Puazo M."/>
            <person name="Raj R."/>
            <person name="Reid J."/>
            <person name="Rouhana J."/>
            <person name="Saada N."/>
            <person name="Shang Y."/>
            <person name="Simmons D."/>
            <person name="Thornton R."/>
            <person name="Warren J."/>
            <person name="Weissenberger G."/>
            <person name="Zhang J."/>
            <person name="Zhang L."/>
            <person name="Zhou C."/>
            <person name="Zhu D."/>
            <person name="Muzny D."/>
            <person name="Worley K."/>
            <person name="Gibbs R."/>
        </authorList>
    </citation>
    <scope>NUCLEOTIDE SEQUENCE [LARGE SCALE GENOMIC DNA]</scope>
    <source>
        <strain evidence="1 2">ATCC 33300</strain>
    </source>
</reference>
<gene>
    <name evidence="1" type="ORF">HMPREF0765_0857</name>
</gene>
<dbReference type="HOGENOM" id="CLU_2976957_0_0_10"/>
<dbReference type="EMBL" id="ACHB01000019">
    <property type="protein sequence ID" value="EEI93549.1"/>
    <property type="molecule type" value="Genomic_DNA"/>
</dbReference>
<evidence type="ECO:0000313" key="1">
    <source>
        <dbReference type="EMBL" id="EEI93549.1"/>
    </source>
</evidence>
<organism evidence="1 2">
    <name type="scientific">Sphingobacterium spiritivorum ATCC 33300</name>
    <dbReference type="NCBI Taxonomy" id="525372"/>
    <lineage>
        <taxon>Bacteria</taxon>
        <taxon>Pseudomonadati</taxon>
        <taxon>Bacteroidota</taxon>
        <taxon>Sphingobacteriia</taxon>
        <taxon>Sphingobacteriales</taxon>
        <taxon>Sphingobacteriaceae</taxon>
        <taxon>Sphingobacterium</taxon>
    </lineage>
</organism>
<proteinExistence type="predicted"/>